<dbReference type="RefSeq" id="WP_129150498.1">
    <property type="nucleotide sequence ID" value="NZ_JBHSDO010000013.1"/>
</dbReference>
<dbReference type="OrthoDB" id="573392at2"/>
<keyword evidence="3" id="KW-1185">Reference proteome</keyword>
<evidence type="ECO:0000313" key="3">
    <source>
        <dbReference type="Proteomes" id="UP000290849"/>
    </source>
</evidence>
<comment type="caution">
    <text evidence="2">The sequence shown here is derived from an EMBL/GenBank/DDBJ whole genome shotgun (WGS) entry which is preliminary data.</text>
</comment>
<dbReference type="GO" id="GO:0051536">
    <property type="term" value="F:iron-sulfur cluster binding"/>
    <property type="evidence" value="ECO:0007669"/>
    <property type="project" value="InterPro"/>
</dbReference>
<dbReference type="InterPro" id="IPR042204">
    <property type="entry name" value="2Fe-2S-bd_N"/>
</dbReference>
<evidence type="ECO:0000313" key="2">
    <source>
        <dbReference type="EMBL" id="RXN91614.1"/>
    </source>
</evidence>
<protein>
    <submittedName>
        <fullName evidence="2">(2Fe-2S)-binding protein</fullName>
    </submittedName>
</protein>
<accession>A0A4Q1HPX7</accession>
<organism evidence="2 3">
    <name type="scientific">Achromobacter aloeverae</name>
    <dbReference type="NCBI Taxonomy" id="1750518"/>
    <lineage>
        <taxon>Bacteria</taxon>
        <taxon>Pseudomonadati</taxon>
        <taxon>Pseudomonadota</taxon>
        <taxon>Betaproteobacteria</taxon>
        <taxon>Burkholderiales</taxon>
        <taxon>Alcaligenaceae</taxon>
        <taxon>Achromobacter</taxon>
    </lineage>
</organism>
<dbReference type="EMBL" id="PYAL01000002">
    <property type="protein sequence ID" value="RXN91614.1"/>
    <property type="molecule type" value="Genomic_DNA"/>
</dbReference>
<gene>
    <name evidence="2" type="ORF">C7R54_10850</name>
</gene>
<keyword evidence="1" id="KW-0560">Oxidoreductase</keyword>
<reference evidence="2 3" key="1">
    <citation type="journal article" date="2017" name="Int. J. Syst. Evol. Microbiol.">
        <title>Achromobacter aloeverae sp. nov., isolated from the root of Aloe vera (L.) Burm.f.</title>
        <authorList>
            <person name="Kuncharoen N."/>
            <person name="Muramatsu Y."/>
            <person name="Shibata C."/>
            <person name="Kamakura Y."/>
            <person name="Nakagawa Y."/>
            <person name="Tanasupawat S."/>
        </authorList>
    </citation>
    <scope>NUCLEOTIDE SEQUENCE [LARGE SCALE GENOMIC DNA]</scope>
    <source>
        <strain evidence="2 3">AVA-1</strain>
    </source>
</reference>
<proteinExistence type="predicted"/>
<dbReference type="SUPFAM" id="SSF54292">
    <property type="entry name" value="2Fe-2S ferredoxin-like"/>
    <property type="match status" value="1"/>
</dbReference>
<dbReference type="GO" id="GO:0016491">
    <property type="term" value="F:oxidoreductase activity"/>
    <property type="evidence" value="ECO:0007669"/>
    <property type="project" value="UniProtKB-KW"/>
</dbReference>
<dbReference type="InterPro" id="IPR036010">
    <property type="entry name" value="2Fe-2S_ferredoxin-like_sf"/>
</dbReference>
<dbReference type="Pfam" id="PF13510">
    <property type="entry name" value="Fer2_4"/>
    <property type="match status" value="1"/>
</dbReference>
<name>A0A4Q1HPX7_9BURK</name>
<dbReference type="Proteomes" id="UP000290849">
    <property type="component" value="Unassembled WGS sequence"/>
</dbReference>
<dbReference type="AlphaFoldDB" id="A0A4Q1HPX7"/>
<sequence length="98" mass="10582">MFRKLHEPGAQALTVYIDGQPAVAEPGETVAAVLLRQDAAASRTTPVQESPRAPYCMMGVCFDCLAIVDGVASTQTCLVTVRDGMRVQRQYGKRSVQP</sequence>
<evidence type="ECO:0000256" key="1">
    <source>
        <dbReference type="ARBA" id="ARBA00023002"/>
    </source>
</evidence>
<dbReference type="Gene3D" id="3.10.20.440">
    <property type="entry name" value="2Fe-2S iron-sulphur cluster binding domain, sarcosine oxidase, alpha subunit, N-terminal domain"/>
    <property type="match status" value="1"/>
</dbReference>